<dbReference type="NCBIfam" id="TIGR00368">
    <property type="entry name" value="YifB family Mg chelatase-like AAA ATPase"/>
    <property type="match status" value="1"/>
</dbReference>
<evidence type="ECO:0000256" key="2">
    <source>
        <dbReference type="ARBA" id="ARBA00022741"/>
    </source>
</evidence>
<dbReference type="RefSeq" id="WP_133795825.1">
    <property type="nucleotide sequence ID" value="NZ_SOCA01000004.1"/>
</dbReference>
<name>A0A4R7RXW8_9BACT</name>
<gene>
    <name evidence="5" type="ORF">EI77_02778</name>
</gene>
<dbReference type="Gene3D" id="3.30.230.10">
    <property type="match status" value="1"/>
</dbReference>
<dbReference type="AlphaFoldDB" id="A0A4R7RXW8"/>
<feature type="domain" description="AAA+ ATPase" evidence="4">
    <location>
        <begin position="213"/>
        <end position="396"/>
    </location>
</feature>
<keyword evidence="2" id="KW-0547">Nucleotide-binding</keyword>
<proteinExistence type="inferred from homology"/>
<organism evidence="5 6">
    <name type="scientific">Prosthecobacter fusiformis</name>
    <dbReference type="NCBI Taxonomy" id="48464"/>
    <lineage>
        <taxon>Bacteria</taxon>
        <taxon>Pseudomonadati</taxon>
        <taxon>Verrucomicrobiota</taxon>
        <taxon>Verrucomicrobiia</taxon>
        <taxon>Verrucomicrobiales</taxon>
        <taxon>Verrucomicrobiaceae</taxon>
        <taxon>Prosthecobacter</taxon>
    </lineage>
</organism>
<dbReference type="InterPro" id="IPR004482">
    <property type="entry name" value="Mg_chelat-rel"/>
</dbReference>
<dbReference type="InterPro" id="IPR045006">
    <property type="entry name" value="CHLI-like"/>
</dbReference>
<dbReference type="InterPro" id="IPR025158">
    <property type="entry name" value="Mg_chelat-rel_C"/>
</dbReference>
<dbReference type="SUPFAM" id="SSF54211">
    <property type="entry name" value="Ribosomal protein S5 domain 2-like"/>
    <property type="match status" value="1"/>
</dbReference>
<comment type="caution">
    <text evidence="5">The sequence shown here is derived from an EMBL/GenBank/DDBJ whole genome shotgun (WGS) entry which is preliminary data.</text>
</comment>
<reference evidence="5 6" key="1">
    <citation type="submission" date="2019-03" db="EMBL/GenBank/DDBJ databases">
        <title>Genomic Encyclopedia of Archaeal and Bacterial Type Strains, Phase II (KMG-II): from individual species to whole genera.</title>
        <authorList>
            <person name="Goeker M."/>
        </authorList>
    </citation>
    <scope>NUCLEOTIDE SEQUENCE [LARGE SCALE GENOMIC DNA]</scope>
    <source>
        <strain evidence="5 6">ATCC 25309</strain>
    </source>
</reference>
<dbReference type="SMART" id="SM00382">
    <property type="entry name" value="AAA"/>
    <property type="match status" value="1"/>
</dbReference>
<dbReference type="InterPro" id="IPR020568">
    <property type="entry name" value="Ribosomal_Su5_D2-typ_SF"/>
</dbReference>
<dbReference type="PANTHER" id="PTHR32039:SF7">
    <property type="entry name" value="COMPETENCE PROTEIN COMM"/>
    <property type="match status" value="1"/>
</dbReference>
<dbReference type="SUPFAM" id="SSF52540">
    <property type="entry name" value="P-loop containing nucleoside triphosphate hydrolases"/>
    <property type="match status" value="1"/>
</dbReference>
<dbReference type="GO" id="GO:0005524">
    <property type="term" value="F:ATP binding"/>
    <property type="evidence" value="ECO:0007669"/>
    <property type="project" value="UniProtKB-KW"/>
</dbReference>
<dbReference type="GO" id="GO:0003677">
    <property type="term" value="F:DNA binding"/>
    <property type="evidence" value="ECO:0007669"/>
    <property type="project" value="InterPro"/>
</dbReference>
<evidence type="ECO:0000256" key="1">
    <source>
        <dbReference type="ARBA" id="ARBA00006354"/>
    </source>
</evidence>
<dbReference type="OrthoDB" id="9813147at2"/>
<evidence type="ECO:0000256" key="3">
    <source>
        <dbReference type="ARBA" id="ARBA00022840"/>
    </source>
</evidence>
<dbReference type="PRINTS" id="PR01657">
    <property type="entry name" value="MCMFAMILY"/>
</dbReference>
<comment type="similarity">
    <text evidence="1">Belongs to the Mg-chelatase subunits D/I family. ComM subfamily.</text>
</comment>
<accession>A0A4R7RXW8</accession>
<dbReference type="Gene3D" id="3.40.50.300">
    <property type="entry name" value="P-loop containing nucleotide triphosphate hydrolases"/>
    <property type="match status" value="1"/>
</dbReference>
<keyword evidence="6" id="KW-1185">Reference proteome</keyword>
<protein>
    <submittedName>
        <fullName evidence="5">Magnesium chelatase family protein</fullName>
    </submittedName>
</protein>
<evidence type="ECO:0000313" key="6">
    <source>
        <dbReference type="Proteomes" id="UP000295662"/>
    </source>
</evidence>
<sequence>MVARTYSATLLGVNAIEVEIESYDSGGTQKMFIVGLPDASVKESRERVTAAISSCGFAMNDGVTTVNLAPADLKKEGPGFDLPIAISLIAHRVKIPIAILAETAMIGELALNGELRPVRGLLAVALEARAKGRKRLLVPKRAAIEASVVAGIDIIGVNHLREVVEYLKGDIELAPEPCRATEFFAAAAHYDIDFADVKGQTDAKHAIEVAVAGGHNILMVGPPGTGKSMIAKRVGTIMPSMTEEEAIETTKIHSVGGLLNEHQAFVATRPFRSPHHTISDAGLLGGGTNPGPGEVSLSHNGVLFLDELPEFRRSTLEVMRQPLEDGKVTISRAVGTVTFPSSFMLVAAMNPCQCGFYGDARRSCRCSSVMVQKYRQRISGPLLDRIDLHVEVPLVDFKALTKAEPGESSANIRIRVEQARAIQAARFKGLKGIHTNSGMNSRLIKKHCELDTEGSAFLEHNMSEMHFSARAHDRILKVARTLADLKGLEQIDSDSVLEAVNYRTLDRNLWT</sequence>
<dbReference type="Pfam" id="PF13335">
    <property type="entry name" value="Mg_chelatase_C"/>
    <property type="match status" value="1"/>
</dbReference>
<dbReference type="PANTHER" id="PTHR32039">
    <property type="entry name" value="MAGNESIUM-CHELATASE SUBUNIT CHLI"/>
    <property type="match status" value="1"/>
</dbReference>
<keyword evidence="3" id="KW-0067">ATP-binding</keyword>
<dbReference type="InterPro" id="IPR027417">
    <property type="entry name" value="P-loop_NTPase"/>
</dbReference>
<dbReference type="Proteomes" id="UP000295662">
    <property type="component" value="Unassembled WGS sequence"/>
</dbReference>
<evidence type="ECO:0000313" key="5">
    <source>
        <dbReference type="EMBL" id="TDU70730.1"/>
    </source>
</evidence>
<dbReference type="InterPro" id="IPR003593">
    <property type="entry name" value="AAA+_ATPase"/>
</dbReference>
<dbReference type="Pfam" id="PF13541">
    <property type="entry name" value="ChlI"/>
    <property type="match status" value="1"/>
</dbReference>
<dbReference type="Pfam" id="PF01078">
    <property type="entry name" value="Mg_chelatase"/>
    <property type="match status" value="1"/>
</dbReference>
<dbReference type="InterPro" id="IPR014721">
    <property type="entry name" value="Ribsml_uS5_D2-typ_fold_subgr"/>
</dbReference>
<evidence type="ECO:0000259" key="4">
    <source>
        <dbReference type="SMART" id="SM00382"/>
    </source>
</evidence>
<dbReference type="InterPro" id="IPR000523">
    <property type="entry name" value="Mg_chelatse_chII-like_cat_dom"/>
</dbReference>
<dbReference type="InterPro" id="IPR001208">
    <property type="entry name" value="MCM_dom"/>
</dbReference>
<dbReference type="EMBL" id="SOCA01000004">
    <property type="protein sequence ID" value="TDU70730.1"/>
    <property type="molecule type" value="Genomic_DNA"/>
</dbReference>